<gene>
    <name evidence="2" type="ordered locus">Desor_4308</name>
</gene>
<dbReference type="InterPro" id="IPR012437">
    <property type="entry name" value="DUF1638"/>
</dbReference>
<evidence type="ECO:0000259" key="1">
    <source>
        <dbReference type="Pfam" id="PF07796"/>
    </source>
</evidence>
<dbReference type="AlphaFoldDB" id="G7WJ13"/>
<dbReference type="Proteomes" id="UP000006346">
    <property type="component" value="Chromosome"/>
</dbReference>
<dbReference type="eggNOG" id="ENOG502Z9DA">
    <property type="taxonomic scope" value="Bacteria"/>
</dbReference>
<sequence length="223" mass="25479">MTRKISFRDYAIVACGTMIPELNYLKETGFLDAQIIYTAPGLHQVPAELEVQLQRQLKAAKQTAKKIIVVYGGKYCYINTRDSYRTIDTVIDEVREDGYYIARTDVENCLDMLADGRERDNLADGQKVWFCTPGWLKYRDMVFKGWDKANANENFPQYTGGGIMLDPIGFFDEYALDHVEEILAFSDWASIPLEARAVGLERLKEVLISALSEEDRTSRAHQQ</sequence>
<evidence type="ECO:0000313" key="2">
    <source>
        <dbReference type="EMBL" id="AET69738.1"/>
    </source>
</evidence>
<reference evidence="3" key="1">
    <citation type="submission" date="2011-11" db="EMBL/GenBank/DDBJ databases">
        <title>Complete sequence of Desulfosporosinus orientis DSM 765.</title>
        <authorList>
            <person name="Lucas S."/>
            <person name="Han J."/>
            <person name="Lapidus A."/>
            <person name="Cheng J.-F."/>
            <person name="Goodwin L."/>
            <person name="Pitluck S."/>
            <person name="Peters L."/>
            <person name="Ovchinnikova G."/>
            <person name="Teshima H."/>
            <person name="Detter J.C."/>
            <person name="Han C."/>
            <person name="Tapia R."/>
            <person name="Land M."/>
            <person name="Hauser L."/>
            <person name="Kyrpides N."/>
            <person name="Ivanova N."/>
            <person name="Pagani I."/>
            <person name="Pester M."/>
            <person name="Spring S."/>
            <person name="Ollivier B."/>
            <person name="Rattei T."/>
            <person name="Klenk H.-P."/>
            <person name="Wagner M."/>
            <person name="Loy A."/>
            <person name="Woyke T."/>
        </authorList>
    </citation>
    <scope>NUCLEOTIDE SEQUENCE [LARGE SCALE GENOMIC DNA]</scope>
    <source>
        <strain evidence="3">ATCC 19365 / DSM 765 / NCIMB 8382 / VKM B-1628</strain>
    </source>
</reference>
<evidence type="ECO:0000313" key="3">
    <source>
        <dbReference type="Proteomes" id="UP000006346"/>
    </source>
</evidence>
<accession>G7WJ13</accession>
<dbReference type="KEGG" id="dor:Desor_4308"/>
<dbReference type="OrthoDB" id="5415736at2"/>
<reference evidence="2 3" key="2">
    <citation type="journal article" date="2012" name="J. Bacteriol.">
        <title>Complete genome sequences of Desulfosporosinus orientis DSM765T, Desulfosporosinus youngiae DSM17734T, Desulfosporosinus meridiei DSM13257T, and Desulfosporosinus acidiphilus DSM22704T.</title>
        <authorList>
            <person name="Pester M."/>
            <person name="Brambilla E."/>
            <person name="Alazard D."/>
            <person name="Rattei T."/>
            <person name="Weinmaier T."/>
            <person name="Han J."/>
            <person name="Lucas S."/>
            <person name="Lapidus A."/>
            <person name="Cheng J.F."/>
            <person name="Goodwin L."/>
            <person name="Pitluck S."/>
            <person name="Peters L."/>
            <person name="Ovchinnikova G."/>
            <person name="Teshima H."/>
            <person name="Detter J.C."/>
            <person name="Han C.S."/>
            <person name="Tapia R."/>
            <person name="Land M.L."/>
            <person name="Hauser L."/>
            <person name="Kyrpides N.C."/>
            <person name="Ivanova N.N."/>
            <person name="Pagani I."/>
            <person name="Huntmann M."/>
            <person name="Wei C.L."/>
            <person name="Davenport K.W."/>
            <person name="Daligault H."/>
            <person name="Chain P.S."/>
            <person name="Chen A."/>
            <person name="Mavromatis K."/>
            <person name="Markowitz V."/>
            <person name="Szeto E."/>
            <person name="Mikhailova N."/>
            <person name="Pati A."/>
            <person name="Wagner M."/>
            <person name="Woyke T."/>
            <person name="Ollivier B."/>
            <person name="Klenk H.P."/>
            <person name="Spring S."/>
            <person name="Loy A."/>
        </authorList>
    </citation>
    <scope>NUCLEOTIDE SEQUENCE [LARGE SCALE GENOMIC DNA]</scope>
    <source>
        <strain evidence="3">ATCC 19365 / DSM 765 / NCIMB 8382 / VKM B-1628</strain>
    </source>
</reference>
<dbReference type="Pfam" id="PF07796">
    <property type="entry name" value="DUF1638"/>
    <property type="match status" value="1"/>
</dbReference>
<organism evidence="2 3">
    <name type="scientific">Desulfosporosinus orientis (strain ATCC 19365 / DSM 765 / NCIMB 8382 / VKM B-1628 / Singapore I)</name>
    <name type="common">Desulfotomaculum orientis</name>
    <dbReference type="NCBI Taxonomy" id="768706"/>
    <lineage>
        <taxon>Bacteria</taxon>
        <taxon>Bacillati</taxon>
        <taxon>Bacillota</taxon>
        <taxon>Clostridia</taxon>
        <taxon>Eubacteriales</taxon>
        <taxon>Desulfitobacteriaceae</taxon>
        <taxon>Desulfosporosinus</taxon>
    </lineage>
</organism>
<keyword evidence="3" id="KW-1185">Reference proteome</keyword>
<dbReference type="STRING" id="768706.Desor_4308"/>
<dbReference type="PATRIC" id="fig|768706.3.peg.4369"/>
<dbReference type="RefSeq" id="WP_014186545.1">
    <property type="nucleotide sequence ID" value="NC_016584.1"/>
</dbReference>
<proteinExistence type="predicted"/>
<protein>
    <recommendedName>
        <fullName evidence="1">DUF1638 domain-containing protein</fullName>
    </recommendedName>
</protein>
<name>G7WJ13_DESOD</name>
<dbReference type="HOGENOM" id="CLU_099367_0_0_9"/>
<dbReference type="EMBL" id="CP003108">
    <property type="protein sequence ID" value="AET69738.1"/>
    <property type="molecule type" value="Genomic_DNA"/>
</dbReference>
<feature type="domain" description="DUF1638" evidence="1">
    <location>
        <begin position="40"/>
        <end position="207"/>
    </location>
</feature>